<dbReference type="RefSeq" id="WP_186862814.1">
    <property type="nucleotide sequence ID" value="NZ_JACOGC010000003.1"/>
</dbReference>
<reference evidence="2 3" key="1">
    <citation type="submission" date="2020-08" db="EMBL/GenBank/DDBJ databases">
        <title>Novel species isolated from subtropical streams in China.</title>
        <authorList>
            <person name="Lu H."/>
        </authorList>
    </citation>
    <scope>NUCLEOTIDE SEQUENCE [LARGE SCALE GENOMIC DNA]</scope>
    <source>
        <strain evidence="2 3">FT31W</strain>
    </source>
</reference>
<dbReference type="PANTHER" id="PTHR30217:SF10">
    <property type="entry name" value="23S RRNA 5-HYDROXYCYTIDINE C2501 SYNTHASE"/>
    <property type="match status" value="1"/>
</dbReference>
<accession>A0ABR6YMT6</accession>
<dbReference type="InterPro" id="IPR051454">
    <property type="entry name" value="RNA/ubiquinone_mod_enzymes"/>
</dbReference>
<comment type="caution">
    <text evidence="2">The sequence shown here is derived from an EMBL/GenBank/DDBJ whole genome shotgun (WGS) entry which is preliminary data.</text>
</comment>
<dbReference type="Pfam" id="PF01136">
    <property type="entry name" value="Peptidase_U32"/>
    <property type="match status" value="1"/>
</dbReference>
<sequence>MSLLTRQIELLSPAKNIAIGKEAILHGADAVYIGGPSFGARHNASNEISEIAELVQFAHRYHARIFVTMNTILHESELEPARRQIAQLYEAGVDALIVQDMGILELDIPPIQLHASTQCDIRTIEKARFLDGVGFSQLVLARELTIEQIRAIKAETRTPLEYFVHGALCVAFSGQCYISHADNGRSANRGDCSQACRLPYTLTDGEGRVVAYEKHLLSMKDNDQSRNLEALLDAGVQSLKIEGRYKDMGYVKNITAHYRLLLDEILEKRPEFTRASSGQSQIAFTPDVDKNFHRGHTDYFANGRLDNIGAFDSPKYVGLHLGYISRIGTNWLELETTEAMANGDGLNYMHKREVIGIQANTAERTGSNEHGEIWRIVPNEKITDLPGLKPGMPVNRNRDQRWEQALTKKSAERRIPLWMTLTDTEQGLRLSLMDEDGVQSQVSADLPLEAAQQAEKAEAALHDSLAKLGGTMFQSAQIELRLSQPWFVPASVINALRRDAVTAHEAARIAAWQRPARTPAVEPPVPYPETTLSYLANVYNSKARAFYHKHGVQLIAAAYEAHEEAGEVPLMITKHCLRFSFNLCPKQAKGVKGVQGQVRAEPMTLVSGSETYTLKFDCKPCEMHIIGAMKKHILQSPPPSSVPYSPLVFHKTRPAVQ</sequence>
<protein>
    <submittedName>
        <fullName evidence="2">U32 family peptidase</fullName>
    </submittedName>
</protein>
<evidence type="ECO:0000259" key="1">
    <source>
        <dbReference type="Pfam" id="PF12392"/>
    </source>
</evidence>
<dbReference type="InterPro" id="IPR020988">
    <property type="entry name" value="Pept_U32_collagenase"/>
</dbReference>
<keyword evidence="3" id="KW-1185">Reference proteome</keyword>
<dbReference type="EMBL" id="JACOGC010000003">
    <property type="protein sequence ID" value="MBC3885217.1"/>
    <property type="molecule type" value="Genomic_DNA"/>
</dbReference>
<dbReference type="PROSITE" id="PS01276">
    <property type="entry name" value="PEPTIDASE_U32"/>
    <property type="match status" value="1"/>
</dbReference>
<gene>
    <name evidence="2" type="ORF">H8K27_08770</name>
</gene>
<evidence type="ECO:0000313" key="2">
    <source>
        <dbReference type="EMBL" id="MBC3885217.1"/>
    </source>
</evidence>
<name>A0ABR6YMT6_9BURK</name>
<dbReference type="Pfam" id="PF12392">
    <property type="entry name" value="DUF3656"/>
    <property type="match status" value="1"/>
</dbReference>
<dbReference type="InterPro" id="IPR001539">
    <property type="entry name" value="Peptidase_U32"/>
</dbReference>
<feature type="domain" description="Peptidase U32 collagenase" evidence="1">
    <location>
        <begin position="394"/>
        <end position="509"/>
    </location>
</feature>
<dbReference type="PANTHER" id="PTHR30217">
    <property type="entry name" value="PEPTIDASE U32 FAMILY"/>
    <property type="match status" value="1"/>
</dbReference>
<evidence type="ECO:0000313" key="3">
    <source>
        <dbReference type="Proteomes" id="UP000613113"/>
    </source>
</evidence>
<proteinExistence type="predicted"/>
<dbReference type="Proteomes" id="UP000613113">
    <property type="component" value="Unassembled WGS sequence"/>
</dbReference>
<organism evidence="2 3">
    <name type="scientific">Undibacterium griseum</name>
    <dbReference type="NCBI Taxonomy" id="2762295"/>
    <lineage>
        <taxon>Bacteria</taxon>
        <taxon>Pseudomonadati</taxon>
        <taxon>Pseudomonadota</taxon>
        <taxon>Betaproteobacteria</taxon>
        <taxon>Burkholderiales</taxon>
        <taxon>Oxalobacteraceae</taxon>
        <taxon>Undibacterium</taxon>
    </lineage>
</organism>